<dbReference type="GO" id="GO:0012505">
    <property type="term" value="C:endomembrane system"/>
    <property type="evidence" value="ECO:0007669"/>
    <property type="project" value="UniProtKB-SubCell"/>
</dbReference>
<dbReference type="InterPro" id="IPR052527">
    <property type="entry name" value="Metal_cation-efflux_comp"/>
</dbReference>
<dbReference type="Gene3D" id="1.20.120.1630">
    <property type="match status" value="1"/>
</dbReference>
<evidence type="ECO:0000256" key="1">
    <source>
        <dbReference type="ARBA" id="ARBA00004127"/>
    </source>
</evidence>
<dbReference type="PANTHER" id="PTHR43847">
    <property type="entry name" value="BLL3993 PROTEIN"/>
    <property type="match status" value="1"/>
</dbReference>
<feature type="transmembrane region" description="Helical" evidence="5">
    <location>
        <begin position="33"/>
        <end position="51"/>
    </location>
</feature>
<organism evidence="6 7">
    <name type="scientific">Pararobbsia alpina</name>
    <dbReference type="NCBI Taxonomy" id="621374"/>
    <lineage>
        <taxon>Bacteria</taxon>
        <taxon>Pseudomonadati</taxon>
        <taxon>Pseudomonadota</taxon>
        <taxon>Betaproteobacteria</taxon>
        <taxon>Burkholderiales</taxon>
        <taxon>Burkholderiaceae</taxon>
        <taxon>Pararobbsia</taxon>
    </lineage>
</organism>
<feature type="transmembrane region" description="Helical" evidence="5">
    <location>
        <begin position="9"/>
        <end position="27"/>
    </location>
</feature>
<comment type="subcellular location">
    <subcellularLocation>
        <location evidence="1">Endomembrane system</location>
        <topology evidence="1">Multi-pass membrane protein</topology>
    </subcellularLocation>
</comment>
<feature type="transmembrane region" description="Helical" evidence="5">
    <location>
        <begin position="164"/>
        <end position="193"/>
    </location>
</feature>
<reference evidence="6 7" key="1">
    <citation type="submission" date="2020-04" db="EMBL/GenBank/DDBJ databases">
        <authorList>
            <person name="De Canck E."/>
        </authorList>
    </citation>
    <scope>NUCLEOTIDE SEQUENCE [LARGE SCALE GENOMIC DNA]</scope>
    <source>
        <strain evidence="6 7">LMG 28138</strain>
    </source>
</reference>
<evidence type="ECO:0000256" key="3">
    <source>
        <dbReference type="ARBA" id="ARBA00022989"/>
    </source>
</evidence>
<evidence type="ECO:0008006" key="8">
    <source>
        <dbReference type="Google" id="ProtNLM"/>
    </source>
</evidence>
<gene>
    <name evidence="6" type="ORF">LMG28138_01715</name>
</gene>
<evidence type="ECO:0000256" key="5">
    <source>
        <dbReference type="SAM" id="Phobius"/>
    </source>
</evidence>
<evidence type="ECO:0000256" key="2">
    <source>
        <dbReference type="ARBA" id="ARBA00022692"/>
    </source>
</evidence>
<feature type="transmembrane region" description="Helical" evidence="5">
    <location>
        <begin position="72"/>
        <end position="94"/>
    </location>
</feature>
<dbReference type="AlphaFoldDB" id="A0A6S7BBY9"/>
<dbReference type="PANTHER" id="PTHR43847:SF1">
    <property type="entry name" value="BLL3993 PROTEIN"/>
    <property type="match status" value="1"/>
</dbReference>
<name>A0A6S7BBY9_9BURK</name>
<dbReference type="EMBL" id="CADIKM010000005">
    <property type="protein sequence ID" value="CAB3783815.1"/>
    <property type="molecule type" value="Genomic_DNA"/>
</dbReference>
<sequence>MIVRVVTQTLVWYALIGGILFVAAGTLDWPAAWIFLVEMIVISLVGGYWLARRDPALMRDRLASPIQRDQPVADKWVVAAIIATSIGALVVMAFDAARFGWSSIDPWIQGIGELILCLSIWLSFRIFAENTFAAPVVRIQKERQHSVISTGPYRHVRHPMYAGALLYFVGTSLLLGSWWGLVTVLVLAVVLGIRIPIEEKALRGGLEGYDEYAQRVRYRLIPFVW</sequence>
<evidence type="ECO:0000313" key="7">
    <source>
        <dbReference type="Proteomes" id="UP000494115"/>
    </source>
</evidence>
<dbReference type="Pfam" id="PF04191">
    <property type="entry name" value="PEMT"/>
    <property type="match status" value="1"/>
</dbReference>
<keyword evidence="7" id="KW-1185">Reference proteome</keyword>
<keyword evidence="2 5" id="KW-0812">Transmembrane</keyword>
<evidence type="ECO:0000313" key="6">
    <source>
        <dbReference type="EMBL" id="CAB3783815.1"/>
    </source>
</evidence>
<protein>
    <recommendedName>
        <fullName evidence="8">Steroid 5-alpha reductase C-terminal domain-containing protein</fullName>
    </recommendedName>
</protein>
<feature type="transmembrane region" description="Helical" evidence="5">
    <location>
        <begin position="106"/>
        <end position="128"/>
    </location>
</feature>
<keyword evidence="4 5" id="KW-0472">Membrane</keyword>
<proteinExistence type="predicted"/>
<evidence type="ECO:0000256" key="4">
    <source>
        <dbReference type="ARBA" id="ARBA00023136"/>
    </source>
</evidence>
<accession>A0A6S7BBY9</accession>
<dbReference type="Proteomes" id="UP000494115">
    <property type="component" value="Unassembled WGS sequence"/>
</dbReference>
<dbReference type="RefSeq" id="WP_175104307.1">
    <property type="nucleotide sequence ID" value="NZ_CADIKM010000005.1"/>
</dbReference>
<keyword evidence="3 5" id="KW-1133">Transmembrane helix</keyword>
<dbReference type="InterPro" id="IPR007318">
    <property type="entry name" value="Phopholipid_MeTrfase"/>
</dbReference>